<evidence type="ECO:0000313" key="2">
    <source>
        <dbReference type="Proteomes" id="UP000308600"/>
    </source>
</evidence>
<dbReference type="Proteomes" id="UP000308600">
    <property type="component" value="Unassembled WGS sequence"/>
</dbReference>
<keyword evidence="2" id="KW-1185">Reference proteome</keyword>
<sequence length="303" mass="34404">MILNLSPELVLAIFAYLDVPSIAICKKVSVAFFDLISNDVEIQYRFLLHSENLGDGPAGHGTASAHNGSSIKAKLEQLKLFSHRRTFTDLRRYPRTEIRYTTPTSSSSTDPYPITFTCTQLTIPPSDSRIQLDPTGRPANESDFAWQCHYHSLGTGTSTWLLETGIRVLQLPGSIRGVPLRLWDIDLAEQFRLEDNPRWDWVVKIWLDPSQDLLIVSEKLDIVQMKLHFRSLSTGHVHPLARVPYVQTEFTSLPGDQNINIGGNFSWHAVIQDECFAISHHFGTRRRVSQLLIINWKTGEIEK</sequence>
<evidence type="ECO:0000313" key="1">
    <source>
        <dbReference type="EMBL" id="TFK68757.1"/>
    </source>
</evidence>
<reference evidence="1 2" key="1">
    <citation type="journal article" date="2019" name="Nat. Ecol. Evol.">
        <title>Megaphylogeny resolves global patterns of mushroom evolution.</title>
        <authorList>
            <person name="Varga T."/>
            <person name="Krizsan K."/>
            <person name="Foldi C."/>
            <person name="Dima B."/>
            <person name="Sanchez-Garcia M."/>
            <person name="Sanchez-Ramirez S."/>
            <person name="Szollosi G.J."/>
            <person name="Szarkandi J.G."/>
            <person name="Papp V."/>
            <person name="Albert L."/>
            <person name="Andreopoulos W."/>
            <person name="Angelini C."/>
            <person name="Antonin V."/>
            <person name="Barry K.W."/>
            <person name="Bougher N.L."/>
            <person name="Buchanan P."/>
            <person name="Buyck B."/>
            <person name="Bense V."/>
            <person name="Catcheside P."/>
            <person name="Chovatia M."/>
            <person name="Cooper J."/>
            <person name="Damon W."/>
            <person name="Desjardin D."/>
            <person name="Finy P."/>
            <person name="Geml J."/>
            <person name="Haridas S."/>
            <person name="Hughes K."/>
            <person name="Justo A."/>
            <person name="Karasinski D."/>
            <person name="Kautmanova I."/>
            <person name="Kiss B."/>
            <person name="Kocsube S."/>
            <person name="Kotiranta H."/>
            <person name="LaButti K.M."/>
            <person name="Lechner B.E."/>
            <person name="Liimatainen K."/>
            <person name="Lipzen A."/>
            <person name="Lukacs Z."/>
            <person name="Mihaltcheva S."/>
            <person name="Morgado L.N."/>
            <person name="Niskanen T."/>
            <person name="Noordeloos M.E."/>
            <person name="Ohm R.A."/>
            <person name="Ortiz-Santana B."/>
            <person name="Ovrebo C."/>
            <person name="Racz N."/>
            <person name="Riley R."/>
            <person name="Savchenko A."/>
            <person name="Shiryaev A."/>
            <person name="Soop K."/>
            <person name="Spirin V."/>
            <person name="Szebenyi C."/>
            <person name="Tomsovsky M."/>
            <person name="Tulloss R.E."/>
            <person name="Uehling J."/>
            <person name="Grigoriev I.V."/>
            <person name="Vagvolgyi C."/>
            <person name="Papp T."/>
            <person name="Martin F.M."/>
            <person name="Miettinen O."/>
            <person name="Hibbett D.S."/>
            <person name="Nagy L.G."/>
        </authorList>
    </citation>
    <scope>NUCLEOTIDE SEQUENCE [LARGE SCALE GENOMIC DNA]</scope>
    <source>
        <strain evidence="1 2">NL-1719</strain>
    </source>
</reference>
<dbReference type="EMBL" id="ML208345">
    <property type="protein sequence ID" value="TFK68757.1"/>
    <property type="molecule type" value="Genomic_DNA"/>
</dbReference>
<protein>
    <submittedName>
        <fullName evidence="1">Uncharacterized protein</fullName>
    </submittedName>
</protein>
<name>A0ACD3AT29_9AGAR</name>
<proteinExistence type="predicted"/>
<organism evidence="1 2">
    <name type="scientific">Pluteus cervinus</name>
    <dbReference type="NCBI Taxonomy" id="181527"/>
    <lineage>
        <taxon>Eukaryota</taxon>
        <taxon>Fungi</taxon>
        <taxon>Dikarya</taxon>
        <taxon>Basidiomycota</taxon>
        <taxon>Agaricomycotina</taxon>
        <taxon>Agaricomycetes</taxon>
        <taxon>Agaricomycetidae</taxon>
        <taxon>Agaricales</taxon>
        <taxon>Pluteineae</taxon>
        <taxon>Pluteaceae</taxon>
        <taxon>Pluteus</taxon>
    </lineage>
</organism>
<accession>A0ACD3AT29</accession>
<gene>
    <name evidence="1" type="ORF">BDN72DRAFT_654618</name>
</gene>